<dbReference type="Gene3D" id="3.10.105.10">
    <property type="entry name" value="Dipeptide-binding Protein, Domain 3"/>
    <property type="match status" value="1"/>
</dbReference>
<dbReference type="EMBL" id="BART01039839">
    <property type="protein sequence ID" value="GAH23855.1"/>
    <property type="molecule type" value="Genomic_DNA"/>
</dbReference>
<accession>X1EU74</accession>
<name>X1EU74_9ZZZZ</name>
<comment type="caution">
    <text evidence="1">The sequence shown here is derived from an EMBL/GenBank/DDBJ whole genome shotgun (WGS) entry which is preliminary data.</text>
</comment>
<protein>
    <submittedName>
        <fullName evidence="1">Uncharacterized protein</fullName>
    </submittedName>
</protein>
<reference evidence="1" key="1">
    <citation type="journal article" date="2014" name="Front. Microbiol.">
        <title>High frequency of phylogenetically diverse reductive dehalogenase-homologous genes in deep subseafloor sedimentary metagenomes.</title>
        <authorList>
            <person name="Kawai M."/>
            <person name="Futagami T."/>
            <person name="Toyoda A."/>
            <person name="Takaki Y."/>
            <person name="Nishi S."/>
            <person name="Hori S."/>
            <person name="Arai W."/>
            <person name="Tsubouchi T."/>
            <person name="Morono Y."/>
            <person name="Uchiyama I."/>
            <person name="Ito T."/>
            <person name="Fujiyama A."/>
            <person name="Inagaki F."/>
            <person name="Takami H."/>
        </authorList>
    </citation>
    <scope>NUCLEOTIDE SEQUENCE</scope>
    <source>
        <strain evidence="1">Expedition CK06-06</strain>
    </source>
</reference>
<feature type="non-terminal residue" evidence="1">
    <location>
        <position position="109"/>
    </location>
</feature>
<feature type="non-terminal residue" evidence="1">
    <location>
        <position position="1"/>
    </location>
</feature>
<dbReference type="SUPFAM" id="SSF53850">
    <property type="entry name" value="Periplasmic binding protein-like II"/>
    <property type="match status" value="1"/>
</dbReference>
<dbReference type="AlphaFoldDB" id="X1EU74"/>
<sequence length="109" mass="12443">ILCISLKHSGVEVISSTPKLVLHAQIINTNYPFLFNLSQTYGAPYIEFAKKNVDPLCDIAAISTNPEERTELYEQLLKIAHDQAISIYLYQPTGNHVERTWVKGWHYNP</sequence>
<evidence type="ECO:0000313" key="1">
    <source>
        <dbReference type="EMBL" id="GAH23855.1"/>
    </source>
</evidence>
<gene>
    <name evidence="1" type="ORF">S01H4_65233</name>
</gene>
<organism evidence="1">
    <name type="scientific">marine sediment metagenome</name>
    <dbReference type="NCBI Taxonomy" id="412755"/>
    <lineage>
        <taxon>unclassified sequences</taxon>
        <taxon>metagenomes</taxon>
        <taxon>ecological metagenomes</taxon>
    </lineage>
</organism>
<proteinExistence type="predicted"/>